<comment type="caution">
    <text evidence="4">The sequence shown here is derived from an EMBL/GenBank/DDBJ whole genome shotgun (WGS) entry which is preliminary data.</text>
</comment>
<keyword evidence="3" id="KW-0732">Signal</keyword>
<keyword evidence="2" id="KW-0326">Glycosidase</keyword>
<dbReference type="Proteomes" id="UP000639772">
    <property type="component" value="Chromosome 1"/>
</dbReference>
<dbReference type="GO" id="GO:0004568">
    <property type="term" value="F:chitinase activity"/>
    <property type="evidence" value="ECO:0007669"/>
    <property type="project" value="TreeGrafter"/>
</dbReference>
<dbReference type="Gene3D" id="3.20.20.80">
    <property type="entry name" value="Glycosidases"/>
    <property type="match status" value="1"/>
</dbReference>
<dbReference type="OrthoDB" id="6020543at2759"/>
<dbReference type="InterPro" id="IPR050542">
    <property type="entry name" value="Glycosyl_Hydrlase18_Chitinase"/>
</dbReference>
<protein>
    <submittedName>
        <fullName evidence="4">Uncharacterized protein</fullName>
    </submittedName>
</protein>
<evidence type="ECO:0000256" key="3">
    <source>
        <dbReference type="SAM" id="SignalP"/>
    </source>
</evidence>
<organism evidence="4 5">
    <name type="scientific">Vanilla planifolia</name>
    <name type="common">Vanilla</name>
    <dbReference type="NCBI Taxonomy" id="51239"/>
    <lineage>
        <taxon>Eukaryota</taxon>
        <taxon>Viridiplantae</taxon>
        <taxon>Streptophyta</taxon>
        <taxon>Embryophyta</taxon>
        <taxon>Tracheophyta</taxon>
        <taxon>Spermatophyta</taxon>
        <taxon>Magnoliopsida</taxon>
        <taxon>Liliopsida</taxon>
        <taxon>Asparagales</taxon>
        <taxon>Orchidaceae</taxon>
        <taxon>Vanilloideae</taxon>
        <taxon>Vanilleae</taxon>
        <taxon>Vanilla</taxon>
    </lineage>
</organism>
<evidence type="ECO:0000313" key="5">
    <source>
        <dbReference type="Proteomes" id="UP000639772"/>
    </source>
</evidence>
<evidence type="ECO:0000256" key="1">
    <source>
        <dbReference type="ARBA" id="ARBA00022801"/>
    </source>
</evidence>
<evidence type="ECO:0000256" key="2">
    <source>
        <dbReference type="ARBA" id="ARBA00023295"/>
    </source>
</evidence>
<name>A0A835SFL4_VANPL</name>
<reference evidence="4 5" key="1">
    <citation type="journal article" date="2020" name="Nat. Food">
        <title>A phased Vanilla planifolia genome enables genetic improvement of flavour and production.</title>
        <authorList>
            <person name="Hasing T."/>
            <person name="Tang H."/>
            <person name="Brym M."/>
            <person name="Khazi F."/>
            <person name="Huang T."/>
            <person name="Chambers A.H."/>
        </authorList>
    </citation>
    <scope>NUCLEOTIDE SEQUENCE [LARGE SCALE GENOMIC DNA]</scope>
    <source>
        <tissue evidence="4">Leaf</tissue>
    </source>
</reference>
<feature type="chain" id="PRO_5032945023" evidence="3">
    <location>
        <begin position="25"/>
        <end position="87"/>
    </location>
</feature>
<sequence>MAWMQSRIQVTKFFLGLLASPIAGGSGFIQADDLKSQVLPTVKLSTKYGVVMLWSRYYDVQNEYSKDIVSSVCIDENLLGDCYHDCL</sequence>
<dbReference type="PANTHER" id="PTHR45708">
    <property type="entry name" value="ENDOCHITINASE"/>
    <property type="match status" value="1"/>
</dbReference>
<dbReference type="GO" id="GO:0005576">
    <property type="term" value="C:extracellular region"/>
    <property type="evidence" value="ECO:0007669"/>
    <property type="project" value="TreeGrafter"/>
</dbReference>
<dbReference type="AlphaFoldDB" id="A0A835SFL4"/>
<dbReference type="SUPFAM" id="SSF51445">
    <property type="entry name" value="(Trans)glycosidases"/>
    <property type="match status" value="1"/>
</dbReference>
<keyword evidence="1" id="KW-0378">Hydrolase</keyword>
<accession>A0A835SFL4</accession>
<evidence type="ECO:0000313" key="4">
    <source>
        <dbReference type="EMBL" id="KAG0502907.1"/>
    </source>
</evidence>
<dbReference type="EMBL" id="JADCNM010000001">
    <property type="protein sequence ID" value="KAG0502907.1"/>
    <property type="molecule type" value="Genomic_DNA"/>
</dbReference>
<dbReference type="InterPro" id="IPR017853">
    <property type="entry name" value="GH"/>
</dbReference>
<gene>
    <name evidence="4" type="ORF">HPP92_002979</name>
</gene>
<feature type="signal peptide" evidence="3">
    <location>
        <begin position="1"/>
        <end position="24"/>
    </location>
</feature>
<dbReference type="PANTHER" id="PTHR45708:SF49">
    <property type="entry name" value="ENDOCHITINASE"/>
    <property type="match status" value="1"/>
</dbReference>
<proteinExistence type="predicted"/>